<evidence type="ECO:0000313" key="2">
    <source>
        <dbReference type="Proteomes" id="UP000764110"/>
    </source>
</evidence>
<sequence length="343" mass="36374">MDHGVNVKMMHSARYYSRVLLHQTQNDGLLPLPLPPSASTIRSIVRSMYSVVLACMEYGLWFLSSLTSEGQVRGPGSLGSLGLQGAPVESWAEGSLGKPRKGYHLLAQHQPSNNETLTHGAEQVGDEHKAPPWPSLPPHVAPPHRGTHQGGWGLAAQHQQWQKNVQSAMNSRGLWLCATLNAVGVMGAVLHWLETCRRRARESPDGPMWPWVICVGRRPDCPGAAGAQMKALGISSTTISFCVAGPWSPPTFNVLVKVAAASFVPAGDFEPSINQCLPPLLETPVPATASLGCAAFSGLSTGPSRLGAHTSALLLSLAACAAAWPDDSSPSDCGIFFSIDVVS</sequence>
<dbReference type="AlphaFoldDB" id="A0A9P8M9T6"/>
<reference evidence="1 2" key="1">
    <citation type="submission" date="2020-07" db="EMBL/GenBank/DDBJ databases">
        <title>Metarhizium humberi genome.</title>
        <authorList>
            <person name="Lysoe E."/>
        </authorList>
    </citation>
    <scope>NUCLEOTIDE SEQUENCE [LARGE SCALE GENOMIC DNA]</scope>
    <source>
        <strain evidence="1 2">ESALQ1638</strain>
    </source>
</reference>
<name>A0A9P8M9T6_9HYPO</name>
<evidence type="ECO:0000313" key="1">
    <source>
        <dbReference type="EMBL" id="KAH0596375.1"/>
    </source>
</evidence>
<accession>A0A9P8M9T6</accession>
<proteinExistence type="predicted"/>
<comment type="caution">
    <text evidence="1">The sequence shown here is derived from an EMBL/GenBank/DDBJ whole genome shotgun (WGS) entry which is preliminary data.</text>
</comment>
<dbReference type="Proteomes" id="UP000764110">
    <property type="component" value="Unassembled WGS sequence"/>
</dbReference>
<dbReference type="EMBL" id="JACEFI010000009">
    <property type="protein sequence ID" value="KAH0596375.1"/>
    <property type="molecule type" value="Genomic_DNA"/>
</dbReference>
<gene>
    <name evidence="1" type="ORF">MHUMG1_05491</name>
</gene>
<organism evidence="1 2">
    <name type="scientific">Metarhizium humberi</name>
    <dbReference type="NCBI Taxonomy" id="2596975"/>
    <lineage>
        <taxon>Eukaryota</taxon>
        <taxon>Fungi</taxon>
        <taxon>Dikarya</taxon>
        <taxon>Ascomycota</taxon>
        <taxon>Pezizomycotina</taxon>
        <taxon>Sordariomycetes</taxon>
        <taxon>Hypocreomycetidae</taxon>
        <taxon>Hypocreales</taxon>
        <taxon>Clavicipitaceae</taxon>
        <taxon>Metarhizium</taxon>
    </lineage>
</organism>
<keyword evidence="2" id="KW-1185">Reference proteome</keyword>
<protein>
    <submittedName>
        <fullName evidence="1">Uncharacterized protein</fullName>
    </submittedName>
</protein>